<dbReference type="EMBL" id="FR824135">
    <property type="protein sequence ID" value="CCA20283.1"/>
    <property type="molecule type" value="Genomic_DNA"/>
</dbReference>
<gene>
    <name evidence="3" type="primary">AlNc14C90G5654</name>
    <name evidence="3" type="ORF">ALNC14_064260</name>
</gene>
<reference evidence="3" key="2">
    <citation type="submission" date="2011-02" db="EMBL/GenBank/DDBJ databases">
        <authorList>
            <person name="MacLean D."/>
        </authorList>
    </citation>
    <scope>NUCLEOTIDE SEQUENCE</scope>
</reference>
<dbReference type="HOGENOM" id="CLU_407368_0_0_1"/>
<dbReference type="AlphaFoldDB" id="F0WGC3"/>
<dbReference type="Gene3D" id="2.30.29.30">
    <property type="entry name" value="Pleckstrin-homology domain (PH domain)/Phosphotyrosine-binding domain (PTB)"/>
    <property type="match status" value="1"/>
</dbReference>
<feature type="domain" description="PH" evidence="2">
    <location>
        <begin position="39"/>
        <end position="180"/>
    </location>
</feature>
<sequence>MLLETTDTGLIMKHLSNDNVASGASPAHGNKVESMWKQNIYMEGSLKVRTTSFARMQERYCIVFGEFNKLGEFIFLLLLFKSLDSYETAQSNKPNDSMKLSSKSKLSQFHNQAQLPPSNIIHAIHSDYQLKQITKWDGKCNFHLYEHGLKMITIDKTLYCAVSSSNEWNSWMQTISAHLIHLIHTPSLAPQKLDANKAPETPQEVRSSTSFQPSSNDSNSDLIDSVLTIEDLRSNEWESYSPTASMEENERSIPLHFDYEKVDPSLLLDEDLLTSKTDRKSRFHTEPLTSDEFLFEDTLTGFSSLLAEKMEICREESVKEAEILIPQPNRFASEEDDHLIHRDSVDLDLELHAKREIAERFAKKEKQRKSREHIRKLESNRNAYAILSAARLRSVRKEARQSKKSLPLNENGSDIAFSKGEGDSITQLEAHELELFENLASVSVVGEQDAVILSENGVIEGLERLNSAKIAKSQQEMDNFDAKKAKKLRKKQKAKELEMKMAQERLLLENNAKKEENRRSKRKENAKKSDLRRKEMEKLSLAERLRQNEKSDDVENAILTVRSDAKTISEPEKRHETASGDQQTIPMNPYALPYPGPMAYAYYPSAWMPFLFPSVPVGFPCIDPSHQTSVCSAPQTKENIMYGPHLPISRPQSSSKETDDDVNILLPELPDVVPF</sequence>
<accession>F0WGC3</accession>
<feature type="compositionally biased region" description="Polar residues" evidence="1">
    <location>
        <begin position="204"/>
        <end position="213"/>
    </location>
</feature>
<name>F0WGC3_9STRA</name>
<feature type="region of interest" description="Disordered" evidence="1">
    <location>
        <begin position="192"/>
        <end position="221"/>
    </location>
</feature>
<dbReference type="InterPro" id="IPR001849">
    <property type="entry name" value="PH_domain"/>
</dbReference>
<dbReference type="InterPro" id="IPR011993">
    <property type="entry name" value="PH-like_dom_sf"/>
</dbReference>
<feature type="region of interest" description="Disordered" evidence="1">
    <location>
        <begin position="504"/>
        <end position="535"/>
    </location>
</feature>
<protein>
    <submittedName>
        <fullName evidence="3">AlNc14C90G5654 protein</fullName>
    </submittedName>
</protein>
<evidence type="ECO:0000313" key="3">
    <source>
        <dbReference type="EMBL" id="CCA20283.1"/>
    </source>
</evidence>
<evidence type="ECO:0000259" key="2">
    <source>
        <dbReference type="PROSITE" id="PS50003"/>
    </source>
</evidence>
<reference evidence="3" key="1">
    <citation type="journal article" date="2011" name="PLoS Biol.">
        <title>Gene gain and loss during evolution of obligate parasitism in the white rust pathogen of Arabidopsis thaliana.</title>
        <authorList>
            <person name="Kemen E."/>
            <person name="Gardiner A."/>
            <person name="Schultz-Larsen T."/>
            <person name="Kemen A.C."/>
            <person name="Balmuth A.L."/>
            <person name="Robert-Seilaniantz A."/>
            <person name="Bailey K."/>
            <person name="Holub E."/>
            <person name="Studholme D.J."/>
            <person name="Maclean D."/>
            <person name="Jones J.D."/>
        </authorList>
    </citation>
    <scope>NUCLEOTIDE SEQUENCE</scope>
</reference>
<feature type="region of interest" description="Disordered" evidence="1">
    <location>
        <begin position="562"/>
        <end position="584"/>
    </location>
</feature>
<feature type="compositionally biased region" description="Basic and acidic residues" evidence="1">
    <location>
        <begin position="526"/>
        <end position="535"/>
    </location>
</feature>
<dbReference type="SMART" id="SM00233">
    <property type="entry name" value="PH"/>
    <property type="match status" value="1"/>
</dbReference>
<feature type="compositionally biased region" description="Basic and acidic residues" evidence="1">
    <location>
        <begin position="504"/>
        <end position="518"/>
    </location>
</feature>
<dbReference type="SUPFAM" id="SSF50729">
    <property type="entry name" value="PH domain-like"/>
    <property type="match status" value="1"/>
</dbReference>
<proteinExistence type="predicted"/>
<evidence type="ECO:0000256" key="1">
    <source>
        <dbReference type="SAM" id="MobiDB-lite"/>
    </source>
</evidence>
<dbReference type="PROSITE" id="PS50003">
    <property type="entry name" value="PH_DOMAIN"/>
    <property type="match status" value="1"/>
</dbReference>
<organism evidence="3">
    <name type="scientific">Albugo laibachii Nc14</name>
    <dbReference type="NCBI Taxonomy" id="890382"/>
    <lineage>
        <taxon>Eukaryota</taxon>
        <taxon>Sar</taxon>
        <taxon>Stramenopiles</taxon>
        <taxon>Oomycota</taxon>
        <taxon>Peronosporomycetes</taxon>
        <taxon>Albuginales</taxon>
        <taxon>Albuginaceae</taxon>
        <taxon>Albugo</taxon>
    </lineage>
</organism>
<feature type="compositionally biased region" description="Basic and acidic residues" evidence="1">
    <location>
        <begin position="563"/>
        <end position="578"/>
    </location>
</feature>